<accession>A0A9P3UTM4</accession>
<dbReference type="Proteomes" id="UP001063166">
    <property type="component" value="Unassembled WGS sequence"/>
</dbReference>
<reference evidence="2" key="1">
    <citation type="submission" date="2022-07" db="EMBL/GenBank/DDBJ databases">
        <title>The genome of Lyophyllum shimeji provides insight into the initial evolution of ectomycorrhizal fungal genome.</title>
        <authorList>
            <person name="Kobayashi Y."/>
            <person name="Shibata T."/>
            <person name="Hirakawa H."/>
            <person name="Shigenobu S."/>
            <person name="Nishiyama T."/>
            <person name="Yamada A."/>
            <person name="Hasebe M."/>
            <person name="Kawaguchi M."/>
        </authorList>
    </citation>
    <scope>NUCLEOTIDE SEQUENCE</scope>
    <source>
        <strain evidence="2">AT787</strain>
    </source>
</reference>
<dbReference type="EMBL" id="BRPK01000016">
    <property type="protein sequence ID" value="GLB44337.1"/>
    <property type="molecule type" value="Genomic_DNA"/>
</dbReference>
<organism evidence="2 3">
    <name type="scientific">Lyophyllum shimeji</name>
    <name type="common">Hon-shimeji</name>
    <name type="synonym">Tricholoma shimeji</name>
    <dbReference type="NCBI Taxonomy" id="47721"/>
    <lineage>
        <taxon>Eukaryota</taxon>
        <taxon>Fungi</taxon>
        <taxon>Dikarya</taxon>
        <taxon>Basidiomycota</taxon>
        <taxon>Agaricomycotina</taxon>
        <taxon>Agaricomycetes</taxon>
        <taxon>Agaricomycetidae</taxon>
        <taxon>Agaricales</taxon>
        <taxon>Tricholomatineae</taxon>
        <taxon>Lyophyllaceae</taxon>
        <taxon>Lyophyllum</taxon>
    </lineage>
</organism>
<proteinExistence type="predicted"/>
<protein>
    <submittedName>
        <fullName evidence="2">Uncharacterized protein</fullName>
    </submittedName>
</protein>
<keyword evidence="3" id="KW-1185">Reference proteome</keyword>
<dbReference type="AlphaFoldDB" id="A0A9P3UTM4"/>
<evidence type="ECO:0000256" key="1">
    <source>
        <dbReference type="SAM" id="MobiDB-lite"/>
    </source>
</evidence>
<feature type="region of interest" description="Disordered" evidence="1">
    <location>
        <begin position="140"/>
        <end position="204"/>
    </location>
</feature>
<name>A0A9P3UTM4_LYOSH</name>
<gene>
    <name evidence="2" type="ORF">LshimejAT787_1602670</name>
</gene>
<evidence type="ECO:0000313" key="2">
    <source>
        <dbReference type="EMBL" id="GLB44337.1"/>
    </source>
</evidence>
<sequence>MCLCFPGFLKYETRHPYPAQLKHPLVPFPLSCLSSIFPIRPRAPLQQVPPLLSLLSSRLQATLPSPARGLRVWTTCQSPSKVIRPVPPYHTSTCIGRSLRLPNSAGERAPTTRTYARLRSACSCLCAFSRLHSPAQLAGCRRVSAPPPRRSRFTCQSAASSEEAKKQSSTAHPTAGHSGLPPRGASPPHAAGERAHGYTNLRPTHDQVNAAIRIRCTGGMIENNVRYHGQLR</sequence>
<evidence type="ECO:0000313" key="3">
    <source>
        <dbReference type="Proteomes" id="UP001063166"/>
    </source>
</evidence>
<comment type="caution">
    <text evidence="2">The sequence shown here is derived from an EMBL/GenBank/DDBJ whole genome shotgun (WGS) entry which is preliminary data.</text>
</comment>